<keyword evidence="2" id="KW-0812">Transmembrane</keyword>
<comment type="caution">
    <text evidence="3">The sequence shown here is derived from an EMBL/GenBank/DDBJ whole genome shotgun (WGS) entry which is preliminary data.</text>
</comment>
<gene>
    <name evidence="3" type="ORF">Ssi02_04510</name>
</gene>
<proteinExistence type="predicted"/>
<evidence type="ECO:0000313" key="4">
    <source>
        <dbReference type="Proteomes" id="UP000606172"/>
    </source>
</evidence>
<evidence type="ECO:0000313" key="3">
    <source>
        <dbReference type="EMBL" id="GII90220.1"/>
    </source>
</evidence>
<reference evidence="3" key="1">
    <citation type="submission" date="2021-01" db="EMBL/GenBank/DDBJ databases">
        <title>Whole genome shotgun sequence of Sinosporangium siamense NBRC 109515.</title>
        <authorList>
            <person name="Komaki H."/>
            <person name="Tamura T."/>
        </authorList>
    </citation>
    <scope>NUCLEOTIDE SEQUENCE</scope>
    <source>
        <strain evidence="3">NBRC 109515</strain>
    </source>
</reference>
<dbReference type="RefSeq" id="WP_239128532.1">
    <property type="nucleotide sequence ID" value="NZ_BOOW01000006.1"/>
</dbReference>
<feature type="compositionally biased region" description="Basic and acidic residues" evidence="1">
    <location>
        <begin position="116"/>
        <end position="149"/>
    </location>
</feature>
<keyword evidence="2" id="KW-0472">Membrane</keyword>
<evidence type="ECO:0000256" key="2">
    <source>
        <dbReference type="SAM" id="Phobius"/>
    </source>
</evidence>
<dbReference type="EMBL" id="BOOW01000006">
    <property type="protein sequence ID" value="GII90220.1"/>
    <property type="molecule type" value="Genomic_DNA"/>
</dbReference>
<evidence type="ECO:0008006" key="5">
    <source>
        <dbReference type="Google" id="ProtNLM"/>
    </source>
</evidence>
<organism evidence="3 4">
    <name type="scientific">Sinosporangium siamense</name>
    <dbReference type="NCBI Taxonomy" id="1367973"/>
    <lineage>
        <taxon>Bacteria</taxon>
        <taxon>Bacillati</taxon>
        <taxon>Actinomycetota</taxon>
        <taxon>Actinomycetes</taxon>
        <taxon>Streptosporangiales</taxon>
        <taxon>Streptosporangiaceae</taxon>
        <taxon>Sinosporangium</taxon>
    </lineage>
</organism>
<feature type="region of interest" description="Disordered" evidence="1">
    <location>
        <begin position="16"/>
        <end position="161"/>
    </location>
</feature>
<feature type="transmembrane region" description="Helical" evidence="2">
    <location>
        <begin position="191"/>
        <end position="209"/>
    </location>
</feature>
<feature type="transmembrane region" description="Helical" evidence="2">
    <location>
        <begin position="166"/>
        <end position="185"/>
    </location>
</feature>
<dbReference type="Proteomes" id="UP000606172">
    <property type="component" value="Unassembled WGS sequence"/>
</dbReference>
<dbReference type="AlphaFoldDB" id="A0A919RA65"/>
<sequence>MTPQSDEDEVWRQIVASFHAPDERGSSDQPWPDSENLTPEPAARLGDRVGDDDPTADLPATPQTDPREPGDQPDAKDQREPHDHGDLRDHPDLRDLRDPFEGTELGTVSRRPLGRRRFDHEALDLSHQDPVEQDKDQSGDDGRDDEGHYDPPPPPPLPKADTTTKLAWLALFGGPAYLLMAAMLGWHMEGWALFGAVAAFIGGFVALVIRMGDGPPNDSGWDDGAVV</sequence>
<accession>A0A919RA65</accession>
<name>A0A919RA65_9ACTN</name>
<protein>
    <recommendedName>
        <fullName evidence="5">DUF308 domain-containing protein</fullName>
    </recommendedName>
</protein>
<feature type="compositionally biased region" description="Basic and acidic residues" evidence="1">
    <location>
        <begin position="65"/>
        <end position="100"/>
    </location>
</feature>
<keyword evidence="4" id="KW-1185">Reference proteome</keyword>
<evidence type="ECO:0000256" key="1">
    <source>
        <dbReference type="SAM" id="MobiDB-lite"/>
    </source>
</evidence>
<keyword evidence="2" id="KW-1133">Transmembrane helix</keyword>